<dbReference type="RefSeq" id="WP_097109806.1">
    <property type="nucleotide sequence ID" value="NZ_OBEB01000001.1"/>
</dbReference>
<organism evidence="2 3">
    <name type="scientific">Arsukibacterium tuosuense</name>
    <dbReference type="NCBI Taxonomy" id="1323745"/>
    <lineage>
        <taxon>Bacteria</taxon>
        <taxon>Pseudomonadati</taxon>
        <taxon>Pseudomonadota</taxon>
        <taxon>Gammaproteobacteria</taxon>
        <taxon>Chromatiales</taxon>
        <taxon>Chromatiaceae</taxon>
        <taxon>Arsukibacterium</taxon>
    </lineage>
</organism>
<proteinExistence type="predicted"/>
<evidence type="ECO:0000256" key="1">
    <source>
        <dbReference type="SAM" id="SignalP"/>
    </source>
</evidence>
<evidence type="ECO:0008006" key="4">
    <source>
        <dbReference type="Google" id="ProtNLM"/>
    </source>
</evidence>
<accession>A0A285I5F5</accession>
<evidence type="ECO:0000313" key="2">
    <source>
        <dbReference type="EMBL" id="SNY43179.1"/>
    </source>
</evidence>
<gene>
    <name evidence="2" type="ORF">SAMN06297280_0544</name>
</gene>
<evidence type="ECO:0000313" key="3">
    <source>
        <dbReference type="Proteomes" id="UP000219353"/>
    </source>
</evidence>
<dbReference type="AlphaFoldDB" id="A0A285I5F5"/>
<protein>
    <recommendedName>
        <fullName evidence="4">DUF5666 domain-containing protein</fullName>
    </recommendedName>
</protein>
<dbReference type="EMBL" id="OBEB01000001">
    <property type="protein sequence ID" value="SNY43179.1"/>
    <property type="molecule type" value="Genomic_DNA"/>
</dbReference>
<sequence length="132" mass="13791">MLKTVSTHLLALVVGAAVVYSLTAIAQPGEKKSASSDMSIGVYQIAEELMEPALITKDAEFITAIDSKDGKRVALSLKKAQPNVATSVDYLDLTVNGESIKIDSNGTAVVGDIMVVLVDHASYGKNSAPAAR</sequence>
<feature type="signal peptide" evidence="1">
    <location>
        <begin position="1"/>
        <end position="26"/>
    </location>
</feature>
<feature type="chain" id="PRO_5013284202" description="DUF5666 domain-containing protein" evidence="1">
    <location>
        <begin position="27"/>
        <end position="132"/>
    </location>
</feature>
<dbReference type="Proteomes" id="UP000219353">
    <property type="component" value="Unassembled WGS sequence"/>
</dbReference>
<name>A0A285I5F5_9GAMM</name>
<reference evidence="3" key="1">
    <citation type="submission" date="2017-09" db="EMBL/GenBank/DDBJ databases">
        <authorList>
            <person name="Varghese N."/>
            <person name="Submissions S."/>
        </authorList>
    </citation>
    <scope>NUCLEOTIDE SEQUENCE [LARGE SCALE GENOMIC DNA]</scope>
    <source>
        <strain evidence="3">CGMCC 1.12461</strain>
    </source>
</reference>
<keyword evidence="3" id="KW-1185">Reference proteome</keyword>
<keyword evidence="1" id="KW-0732">Signal</keyword>